<feature type="transmembrane region" description="Helical" evidence="1">
    <location>
        <begin position="59"/>
        <end position="78"/>
    </location>
</feature>
<feature type="transmembrane region" description="Helical" evidence="1">
    <location>
        <begin position="164"/>
        <end position="183"/>
    </location>
</feature>
<feature type="transmembrane region" description="Helical" evidence="1">
    <location>
        <begin position="291"/>
        <end position="309"/>
    </location>
</feature>
<dbReference type="GO" id="GO:0016747">
    <property type="term" value="F:acyltransferase activity, transferring groups other than amino-acyl groups"/>
    <property type="evidence" value="ECO:0007669"/>
    <property type="project" value="InterPro"/>
</dbReference>
<protein>
    <submittedName>
        <fullName evidence="3">Peptidoglycan/LPS O-acetylase OafA/YrhL</fullName>
    </submittedName>
</protein>
<keyword evidence="1" id="KW-0812">Transmembrane</keyword>
<evidence type="ECO:0000313" key="3">
    <source>
        <dbReference type="EMBL" id="RZU64946.1"/>
    </source>
</evidence>
<dbReference type="InterPro" id="IPR002656">
    <property type="entry name" value="Acyl_transf_3_dom"/>
</dbReference>
<keyword evidence="1" id="KW-1133">Transmembrane helix</keyword>
<dbReference type="Proteomes" id="UP000291483">
    <property type="component" value="Unassembled WGS sequence"/>
</dbReference>
<evidence type="ECO:0000259" key="2">
    <source>
        <dbReference type="Pfam" id="PF01757"/>
    </source>
</evidence>
<feature type="transmembrane region" description="Helical" evidence="1">
    <location>
        <begin position="315"/>
        <end position="336"/>
    </location>
</feature>
<feature type="transmembrane region" description="Helical" evidence="1">
    <location>
        <begin position="214"/>
        <end position="232"/>
    </location>
</feature>
<feature type="transmembrane region" description="Helical" evidence="1">
    <location>
        <begin position="190"/>
        <end position="208"/>
    </location>
</feature>
<dbReference type="InterPro" id="IPR050879">
    <property type="entry name" value="Acyltransferase_3"/>
</dbReference>
<sequence>MRYAQEMPRRTLSDAFDRKQNSLNAIRLLLAIGVILGHSPLLAGKEFAWGEVGELRGQFWVDGFFAISGFLILGSWLANPSPRRYLRARAIRILPAFYVCLIVTAAVFAPIGILLSGTGQPIYSFESLSYVLKNAALWMFQFDIAGSPSGIPYPGVWNGSLWTLFWEFLCYLAILAAGVAGLLRFRATVPLIFIASWIALLASSADWVESENVAIAARFGLMFSAGALVYQLTRKLPVSWPLVIGALAVATASTLLPEYRLVAAPFLAYGLIGLGALANHKRLVLRNDFSYGMYIYAFPVQQLLVLLGLSALPLFGFAIASVAATLPLAAASWFLVEKPLQKFKRRGGRLSKQAAPDAVRA</sequence>
<feature type="transmembrane region" description="Helical" evidence="1">
    <location>
        <begin position="239"/>
        <end position="256"/>
    </location>
</feature>
<feature type="domain" description="Acyltransferase 3" evidence="2">
    <location>
        <begin position="21"/>
        <end position="330"/>
    </location>
</feature>
<dbReference type="PANTHER" id="PTHR23028">
    <property type="entry name" value="ACETYLTRANSFERASE"/>
    <property type="match status" value="1"/>
</dbReference>
<organism evidence="3 4">
    <name type="scientific">Microterricola gilva</name>
    <dbReference type="NCBI Taxonomy" id="393267"/>
    <lineage>
        <taxon>Bacteria</taxon>
        <taxon>Bacillati</taxon>
        <taxon>Actinomycetota</taxon>
        <taxon>Actinomycetes</taxon>
        <taxon>Micrococcales</taxon>
        <taxon>Microbacteriaceae</taxon>
        <taxon>Microterricola</taxon>
    </lineage>
</organism>
<feature type="transmembrane region" description="Helical" evidence="1">
    <location>
        <begin position="262"/>
        <end position="279"/>
    </location>
</feature>
<evidence type="ECO:0000313" key="4">
    <source>
        <dbReference type="Proteomes" id="UP000291483"/>
    </source>
</evidence>
<accession>A0A4V6MGI5</accession>
<feature type="transmembrane region" description="Helical" evidence="1">
    <location>
        <begin position="90"/>
        <end position="115"/>
    </location>
</feature>
<name>A0A4V6MGI5_9MICO</name>
<gene>
    <name evidence="3" type="ORF">EV379_1257</name>
</gene>
<comment type="caution">
    <text evidence="3">The sequence shown here is derived from an EMBL/GenBank/DDBJ whole genome shotgun (WGS) entry which is preliminary data.</text>
</comment>
<dbReference type="Pfam" id="PF01757">
    <property type="entry name" value="Acyl_transf_3"/>
    <property type="match status" value="1"/>
</dbReference>
<proteinExistence type="predicted"/>
<evidence type="ECO:0000256" key="1">
    <source>
        <dbReference type="SAM" id="Phobius"/>
    </source>
</evidence>
<dbReference type="EMBL" id="SHLC01000001">
    <property type="protein sequence ID" value="RZU64946.1"/>
    <property type="molecule type" value="Genomic_DNA"/>
</dbReference>
<keyword evidence="1" id="KW-0472">Membrane</keyword>
<reference evidence="3 4" key="1">
    <citation type="submission" date="2019-02" db="EMBL/GenBank/DDBJ databases">
        <title>Sequencing the genomes of 1000 actinobacteria strains.</title>
        <authorList>
            <person name="Klenk H.-P."/>
        </authorList>
    </citation>
    <scope>NUCLEOTIDE SEQUENCE [LARGE SCALE GENOMIC DNA]</scope>
    <source>
        <strain evidence="3 4">DSM 18319</strain>
    </source>
</reference>
<keyword evidence="4" id="KW-1185">Reference proteome</keyword>
<feature type="transmembrane region" description="Helical" evidence="1">
    <location>
        <begin position="21"/>
        <end position="39"/>
    </location>
</feature>
<dbReference type="AlphaFoldDB" id="A0A4V6MGI5"/>